<proteinExistence type="inferred from homology"/>
<dbReference type="Proteomes" id="UP000095492">
    <property type="component" value="Unassembled WGS sequence"/>
</dbReference>
<dbReference type="Pfam" id="PF22335">
    <property type="entry name" value="Cas10-Cmr2_palm2"/>
    <property type="match status" value="1"/>
</dbReference>
<name>A0A173V7F6_EUBRA</name>
<dbReference type="GO" id="GO:0051607">
    <property type="term" value="P:defense response to virus"/>
    <property type="evidence" value="ECO:0007669"/>
    <property type="project" value="UniProtKB-KW"/>
</dbReference>
<dbReference type="GO" id="GO:0004527">
    <property type="term" value="F:exonuclease activity"/>
    <property type="evidence" value="ECO:0007669"/>
    <property type="project" value="UniProtKB-KW"/>
</dbReference>
<evidence type="ECO:0000313" key="15">
    <source>
        <dbReference type="EMBL" id="CUN22566.1"/>
    </source>
</evidence>
<dbReference type="OrthoDB" id="9768769at2"/>
<keyword evidence="9" id="KW-0269">Exonuclease</keyword>
<dbReference type="InterPro" id="IPR000160">
    <property type="entry name" value="GGDEF_dom"/>
</dbReference>
<keyword evidence="4" id="KW-0808">Transferase</keyword>
<reference evidence="15 16" key="1">
    <citation type="submission" date="2015-09" db="EMBL/GenBank/DDBJ databases">
        <authorList>
            <consortium name="Pathogen Informatics"/>
        </authorList>
    </citation>
    <scope>NUCLEOTIDE SEQUENCE [LARGE SCALE GENOMIC DNA]</scope>
    <source>
        <strain evidence="15 16">2789STDY5608891</strain>
    </source>
</reference>
<dbReference type="Pfam" id="PF18211">
    <property type="entry name" value="Csm1_B"/>
    <property type="match status" value="1"/>
</dbReference>
<evidence type="ECO:0000256" key="3">
    <source>
        <dbReference type="ARBA" id="ARBA00014333"/>
    </source>
</evidence>
<evidence type="ECO:0000256" key="5">
    <source>
        <dbReference type="ARBA" id="ARBA00022722"/>
    </source>
</evidence>
<gene>
    <name evidence="15" type="ORF">ERS852448_02562</name>
</gene>
<dbReference type="RefSeq" id="WP_055290818.1">
    <property type="nucleotide sequence ID" value="NZ_CP173382.1"/>
</dbReference>
<evidence type="ECO:0000256" key="8">
    <source>
        <dbReference type="ARBA" id="ARBA00022801"/>
    </source>
</evidence>
<evidence type="ECO:0000256" key="1">
    <source>
        <dbReference type="ARBA" id="ARBA00001968"/>
    </source>
</evidence>
<evidence type="ECO:0000259" key="14">
    <source>
        <dbReference type="PROSITE" id="PS50887"/>
    </source>
</evidence>
<keyword evidence="8 15" id="KW-0378">Hydrolase</keyword>
<evidence type="ECO:0000256" key="7">
    <source>
        <dbReference type="ARBA" id="ARBA00022759"/>
    </source>
</evidence>
<accession>A0A173V7F6</accession>
<sequence length="784" mass="89581">MITDRQIKLIIGSLLHDIGKVVYRSGDGRNHSQSGYEYLKTEALVEDTEILNCIRYHHAAYLKNAIISDNDCAYVTYYADNVAAFSDRRDASEQEMGFDKKMPLASVFNILNGNRGDEHYAMQVLNPESGINYPTNEPIAMDEQFYQTVVRNITDNIKGIELNEEYLNSLLSVLEANLSYIPSSTSKKELADISLYDHVKMTAAIASCVEQYLEENGEQNHRMRLLEDAKKSYEEKMFLLYSMDISGIQNFIYTIGEKGALKGLRARSFYLEIMMEHIVDELLEKLSLCRANLIYTGGGHCYLLVPNTMHAKGVLEKNERELNGWLLETFDTALYVAGGYAEASANALRNVPEGSYSDLYQKISEHISRKKTHRYNADMIIKLNSRRHEGERECKVCRRAAKLIDDKCPICYALEKMSSSILYDDFFTIMCVSEKDSVPLPFGRYLVADTEQSLRKRMEQDTYVRCYTKNRIYTGKHVTTKLWVGAYTTGDTFEKLAEQSSGVKRIGILRADVDNLGTTFVHGFQGKNGKNTYTTISRTATLSRQLSLFFKCYINNILREESTGIISKTEERKVVIVYSGGDDVFLAGAWNDVLAAFIDLRNAFHKFTQGTLTISGGIGVYPPKYPLNVMAKEVAALEDYAKSLDGKNAITLFETNTYKTEDSAKNGKIASVGDHRYSWSEFEKNVINEKLITLNEYFKQSEDHGMAFLYHLVELLRNTEEKINTARYVYLLSRMEPQDDKKRIQYAAFSRKMYEWSKNNKDRKELITAIYLYVYLNREGGEEV</sequence>
<dbReference type="PROSITE" id="PS50887">
    <property type="entry name" value="GGDEF"/>
    <property type="match status" value="1"/>
</dbReference>
<dbReference type="SUPFAM" id="SSF109604">
    <property type="entry name" value="HD-domain/PDEase-like"/>
    <property type="match status" value="1"/>
</dbReference>
<dbReference type="STRING" id="39490.ERS852448_02562"/>
<evidence type="ECO:0000256" key="6">
    <source>
        <dbReference type="ARBA" id="ARBA00022741"/>
    </source>
</evidence>
<dbReference type="GO" id="GO:0005524">
    <property type="term" value="F:ATP binding"/>
    <property type="evidence" value="ECO:0007669"/>
    <property type="project" value="UniProtKB-KW"/>
</dbReference>
<keyword evidence="10" id="KW-0067">ATP-binding</keyword>
<feature type="domain" description="GGDEF" evidence="14">
    <location>
        <begin position="504"/>
        <end position="655"/>
    </location>
</feature>
<organism evidence="15 16">
    <name type="scientific">Eubacterium ramulus</name>
    <dbReference type="NCBI Taxonomy" id="39490"/>
    <lineage>
        <taxon>Bacteria</taxon>
        <taxon>Bacillati</taxon>
        <taxon>Bacillota</taxon>
        <taxon>Clostridia</taxon>
        <taxon>Eubacteriales</taxon>
        <taxon>Eubacteriaceae</taxon>
        <taxon>Eubacterium</taxon>
    </lineage>
</organism>
<dbReference type="GeneID" id="97390169"/>
<protein>
    <recommendedName>
        <fullName evidence="3">CRISPR system single-strand-specific deoxyribonuclease Cas10/Csm1 (subtype III-A)</fullName>
    </recommendedName>
    <alternativeName>
        <fullName evidence="12">Cyclic oligoadenylate synthase</fullName>
    </alternativeName>
</protein>
<dbReference type="InterPro" id="IPR048693">
    <property type="entry name" value="Cmr2-like_C"/>
</dbReference>
<evidence type="ECO:0000256" key="2">
    <source>
        <dbReference type="ARBA" id="ARBA00005700"/>
    </source>
</evidence>
<dbReference type="NCBIfam" id="TIGR02578">
    <property type="entry name" value="cas_TM1811_Csm1"/>
    <property type="match status" value="1"/>
</dbReference>
<dbReference type="InterPro" id="IPR006674">
    <property type="entry name" value="HD_domain"/>
</dbReference>
<keyword evidence="11" id="KW-0051">Antiviral defense</keyword>
<evidence type="ECO:0000256" key="11">
    <source>
        <dbReference type="ARBA" id="ARBA00023118"/>
    </source>
</evidence>
<evidence type="ECO:0000256" key="13">
    <source>
        <dbReference type="SAM" id="Coils"/>
    </source>
</evidence>
<dbReference type="InterPro" id="IPR054767">
    <property type="entry name" value="Cas10-Cmr2_palm2"/>
</dbReference>
<evidence type="ECO:0000256" key="12">
    <source>
        <dbReference type="ARBA" id="ARBA00032922"/>
    </source>
</evidence>
<evidence type="ECO:0000256" key="9">
    <source>
        <dbReference type="ARBA" id="ARBA00022839"/>
    </source>
</evidence>
<evidence type="ECO:0000256" key="10">
    <source>
        <dbReference type="ARBA" id="ARBA00022840"/>
    </source>
</evidence>
<dbReference type="CDD" id="cd09680">
    <property type="entry name" value="Cas10_III"/>
    <property type="match status" value="1"/>
</dbReference>
<dbReference type="GO" id="GO:0004519">
    <property type="term" value="F:endonuclease activity"/>
    <property type="evidence" value="ECO:0007669"/>
    <property type="project" value="UniProtKB-KW"/>
</dbReference>
<dbReference type="InterPro" id="IPR052117">
    <property type="entry name" value="Cas10/Csm1_subtype-III-A"/>
</dbReference>
<evidence type="ECO:0000313" key="16">
    <source>
        <dbReference type="Proteomes" id="UP000095492"/>
    </source>
</evidence>
<dbReference type="AlphaFoldDB" id="A0A173V7F6"/>
<dbReference type="Gene3D" id="1.10.3210.10">
    <property type="entry name" value="Hypothetical protein af1432"/>
    <property type="match status" value="1"/>
</dbReference>
<dbReference type="Gene3D" id="3.30.70.270">
    <property type="match status" value="1"/>
</dbReference>
<keyword evidence="6" id="KW-0547">Nucleotide-binding</keyword>
<comment type="similarity">
    <text evidence="2">Belongs to the CRISPR-associated Cas10/Csm1 family.</text>
</comment>
<keyword evidence="7" id="KW-0255">Endonuclease</keyword>
<dbReference type="EMBL" id="CYYA01000022">
    <property type="protein sequence ID" value="CUN22566.1"/>
    <property type="molecule type" value="Genomic_DNA"/>
</dbReference>
<feature type="coiled-coil region" evidence="13">
    <location>
        <begin position="209"/>
        <end position="236"/>
    </location>
</feature>
<dbReference type="InterPro" id="IPR043128">
    <property type="entry name" value="Rev_trsase/Diguanyl_cyclase"/>
</dbReference>
<dbReference type="Pfam" id="PF01966">
    <property type="entry name" value="HD"/>
    <property type="match status" value="1"/>
</dbReference>
<keyword evidence="13" id="KW-0175">Coiled coil</keyword>
<dbReference type="InterPro" id="IPR041062">
    <property type="entry name" value="Csm1_B"/>
</dbReference>
<dbReference type="PANTHER" id="PTHR36528">
    <property type="entry name" value="CRISPR SYSTEM SINGLE-STRAND-SPECIFIC DEOXYRIBONUCLEASE CAS10/CSM1 (SUBTYPE III-A)"/>
    <property type="match status" value="1"/>
</dbReference>
<keyword evidence="5" id="KW-0540">Nuclease</keyword>
<dbReference type="InterPro" id="IPR013408">
    <property type="entry name" value="Cas10/Csm1"/>
</dbReference>
<comment type="cofactor">
    <cofactor evidence="1">
        <name>a divalent metal cation</name>
        <dbReference type="ChEBI" id="CHEBI:60240"/>
    </cofactor>
</comment>
<dbReference type="GO" id="GO:0016740">
    <property type="term" value="F:transferase activity"/>
    <property type="evidence" value="ECO:0007669"/>
    <property type="project" value="UniProtKB-KW"/>
</dbReference>
<dbReference type="PANTHER" id="PTHR36528:SF1">
    <property type="entry name" value="CRISPR SYSTEM SINGLE-STRAND-SPECIFIC DEOXYRIBONUCLEASE CAS10_CSM1 (SUBTYPE III-A)"/>
    <property type="match status" value="1"/>
</dbReference>
<evidence type="ECO:0000256" key="4">
    <source>
        <dbReference type="ARBA" id="ARBA00022679"/>
    </source>
</evidence>
<dbReference type="Pfam" id="PF20824">
    <property type="entry name" value="Cmr2_hel_dom2"/>
    <property type="match status" value="1"/>
</dbReference>